<evidence type="ECO:0000313" key="1">
    <source>
        <dbReference type="EMBL" id="CEF61792.1"/>
    </source>
</evidence>
<accession>A0A090L113</accession>
<sequence>MVKILFINGECNCNSITPNPVTKVGLSAYLTSPSDSNGNKCIPSQSCIYSLSYSVSDNIGIIGTLFKPNNFNSSGATLAFYDGNTVTGTPYMIVDGSYDGKDTVNIISSLGKNITIVFNVSNQNKDIPTFTYVSSSTINIRTTTPIPTTTTPIPSPPYPIIPDSFKSEGDIFIYVDLSSNVTLTSQIGEEIVNALYISIDENSFHSRIFLTLATDVQILSFGWKNSKLFLKNQFNNLQNMYTGISSSTIEWNKFGSIISSAFNDSISQRPNVLRTLIFLTDNNNQMTDNGISQYKQIINQNDIHPVLINIDSSKDVSTFTKILETFNGDNTNQIVKINYNNITDLFENYLFNSNIMCNINSLNFSGTDSFQFPIQPLTGTIKKNYCNYMNYTIKCVSPSLTNITITLYEYDFEANGDYLTVYNDQGIIQAVFTGTSVTNSTEIIKNTTFVEFILSTNNHRIYPGVNIKFSGCTIV</sequence>
<dbReference type="AlphaFoldDB" id="A0A090L113"/>
<name>A0A090L113_STRRB</name>
<dbReference type="GeneID" id="36374157"/>
<reference evidence="1 2" key="1">
    <citation type="submission" date="2014-09" db="EMBL/GenBank/DDBJ databases">
        <authorList>
            <person name="Martin A.A."/>
        </authorList>
    </citation>
    <scope>NUCLEOTIDE SEQUENCE</scope>
    <source>
        <strain evidence="2">ED321</strain>
        <strain evidence="1">ED321 Heterogonic</strain>
    </source>
</reference>
<dbReference type="CTD" id="36374157"/>
<dbReference type="WormBase" id="SRAE_1000006800">
    <property type="protein sequence ID" value="SRP04636"/>
    <property type="gene ID" value="WBGene00256662"/>
</dbReference>
<dbReference type="WBParaSite" id="SRAE_1000006800.1">
    <property type="protein sequence ID" value="SRAE_1000006800.1"/>
    <property type="gene ID" value="WBGene00256662"/>
</dbReference>
<proteinExistence type="predicted"/>
<dbReference type="EMBL" id="LN609528">
    <property type="protein sequence ID" value="CEF61792.1"/>
    <property type="molecule type" value="Genomic_DNA"/>
</dbReference>
<reference evidence="3" key="2">
    <citation type="submission" date="2020-12" db="UniProtKB">
        <authorList>
            <consortium name="WormBaseParasite"/>
        </authorList>
    </citation>
    <scope>IDENTIFICATION</scope>
</reference>
<gene>
    <name evidence="1 3 4" type="ORF">SRAE_1000006800</name>
</gene>
<dbReference type="Proteomes" id="UP000035682">
    <property type="component" value="Unplaced"/>
</dbReference>
<evidence type="ECO:0000313" key="4">
    <source>
        <dbReference type="WormBase" id="SRAE_1000006800"/>
    </source>
</evidence>
<protein>
    <submittedName>
        <fullName evidence="1 3">von Willebrand factor, type A domain-containing protein</fullName>
    </submittedName>
</protein>
<keyword evidence="2" id="KW-1185">Reference proteome</keyword>
<evidence type="ECO:0000313" key="2">
    <source>
        <dbReference type="Proteomes" id="UP000035682"/>
    </source>
</evidence>
<dbReference type="SUPFAM" id="SSF53300">
    <property type="entry name" value="vWA-like"/>
    <property type="match status" value="1"/>
</dbReference>
<dbReference type="InterPro" id="IPR036465">
    <property type="entry name" value="vWFA_dom_sf"/>
</dbReference>
<dbReference type="RefSeq" id="XP_024500994.1">
    <property type="nucleotide sequence ID" value="XM_024646858.1"/>
</dbReference>
<organism evidence="1">
    <name type="scientific">Strongyloides ratti</name>
    <name type="common">Parasitic roundworm</name>
    <dbReference type="NCBI Taxonomy" id="34506"/>
    <lineage>
        <taxon>Eukaryota</taxon>
        <taxon>Metazoa</taxon>
        <taxon>Ecdysozoa</taxon>
        <taxon>Nematoda</taxon>
        <taxon>Chromadorea</taxon>
        <taxon>Rhabditida</taxon>
        <taxon>Tylenchina</taxon>
        <taxon>Panagrolaimomorpha</taxon>
        <taxon>Strongyloidoidea</taxon>
        <taxon>Strongyloididae</taxon>
        <taxon>Strongyloides</taxon>
    </lineage>
</organism>
<evidence type="ECO:0000313" key="3">
    <source>
        <dbReference type="WBParaSite" id="SRAE_1000006800.1"/>
    </source>
</evidence>